<dbReference type="GO" id="GO:0003796">
    <property type="term" value="F:lysozyme activity"/>
    <property type="evidence" value="ECO:0007669"/>
    <property type="project" value="UniProtKB-EC"/>
</dbReference>
<dbReference type="InterPro" id="IPR036365">
    <property type="entry name" value="PGBD-like_sf"/>
</dbReference>
<dbReference type="Gene3D" id="1.10.101.10">
    <property type="entry name" value="PGBD-like superfamily/PGBD"/>
    <property type="match status" value="1"/>
</dbReference>
<protein>
    <recommendedName>
        <fullName evidence="3">lysozyme</fullName>
        <ecNumber evidence="3">3.2.1.17</ecNumber>
    </recommendedName>
</protein>
<comment type="similarity">
    <text evidence="2">Belongs to the glycosyl hydrolase 25 family.</text>
</comment>
<dbReference type="InterPro" id="IPR002477">
    <property type="entry name" value="Peptidoglycan-bd-like"/>
</dbReference>
<name>A0A8S5R0Q3_9CAUD</name>
<dbReference type="InterPro" id="IPR036366">
    <property type="entry name" value="PGBDSf"/>
</dbReference>
<feature type="transmembrane region" description="Helical" evidence="4">
    <location>
        <begin position="67"/>
        <end position="89"/>
    </location>
</feature>
<dbReference type="InterPro" id="IPR002053">
    <property type="entry name" value="Glyco_hydro_25"/>
</dbReference>
<feature type="transmembrane region" description="Helical" evidence="4">
    <location>
        <begin position="35"/>
        <end position="55"/>
    </location>
</feature>
<feature type="transmembrane region" description="Helical" evidence="4">
    <location>
        <begin position="12"/>
        <end position="29"/>
    </location>
</feature>
<dbReference type="EC" id="3.2.1.17" evidence="3"/>
<dbReference type="SUPFAM" id="SSF47090">
    <property type="entry name" value="PGBD-like"/>
    <property type="match status" value="1"/>
</dbReference>
<keyword evidence="4" id="KW-0472">Membrane</keyword>
<dbReference type="Pfam" id="PF01471">
    <property type="entry name" value="PG_binding_1"/>
    <property type="match status" value="1"/>
</dbReference>
<comment type="catalytic activity">
    <reaction evidence="1">
        <text>Hydrolysis of (1-&gt;4)-beta-linkages between N-acetylmuramic acid and N-acetyl-D-glucosamine residues in a peptidoglycan and between N-acetyl-D-glucosamine residues in chitodextrins.</text>
        <dbReference type="EC" id="3.2.1.17"/>
    </reaction>
</comment>
<sequence>MKNSAKKFLKLFTLFLIGGLTYCGIEVAWRGYTHWTMAIVGGICFIIVGGLNNYIPWEMAIWKQGIVGALFVTAMEFVVGIPLNLFLGLHIWDYSNLPFNLLGQICLPFTIVWFFLSLLCIFVDDWLRYILFKEEKPKYSMISKQKDETQSAEIEIQSIEQPIAVQAVEQPTKKVADESLKYIVDISYAQGKITDTQWQYFKDNLAGIIIRFGYRGYSKGALKLDKCIEYNIFKCQQYGIPYGLYFFSQAVNKQEGIEEANAVIDSDYFKNAALGIWFDSELGNNGNGRADKISVSARTEAAKGFCDTIIASGKKAGIYASSSWFKTNLNMNELPYPVWVAHYSSDYSYKKNVVLWQYSSTNQLKVPGFNNLDCNKVIDKSFFNGTSVTQNKTKKDHIRAIQSALCVTTDGIAGPKTIAATVTISKDKNYMHPVVKPVQDYLNYLGYDCGNADGIAGAKFGSAVKKFQKDHGCVVDGELTAQKNTWKKLLTV</sequence>
<proteinExistence type="inferred from homology"/>
<evidence type="ECO:0000256" key="3">
    <source>
        <dbReference type="ARBA" id="ARBA00012732"/>
    </source>
</evidence>
<keyword evidence="4" id="KW-0812">Transmembrane</keyword>
<dbReference type="Pfam" id="PF06541">
    <property type="entry name" value="ABC_trans_CmpB"/>
    <property type="match status" value="1"/>
</dbReference>
<organism evidence="6">
    <name type="scientific">Siphoviridae sp. ctyvQ1</name>
    <dbReference type="NCBI Taxonomy" id="2826525"/>
    <lineage>
        <taxon>Viruses</taxon>
        <taxon>Duplodnaviria</taxon>
        <taxon>Heunggongvirae</taxon>
        <taxon>Uroviricota</taxon>
        <taxon>Caudoviricetes</taxon>
    </lineage>
</organism>
<dbReference type="PANTHER" id="PTHR34135">
    <property type="entry name" value="LYSOZYME"/>
    <property type="match status" value="1"/>
</dbReference>
<reference evidence="6" key="1">
    <citation type="journal article" date="2021" name="Proc. Natl. Acad. Sci. U.S.A.">
        <title>A Catalog of Tens of Thousands of Viruses from Human Metagenomes Reveals Hidden Associations with Chronic Diseases.</title>
        <authorList>
            <person name="Tisza M.J."/>
            <person name="Buck C.B."/>
        </authorList>
    </citation>
    <scope>NUCLEOTIDE SEQUENCE</scope>
    <source>
        <strain evidence="6">CtyvQ1</strain>
    </source>
</reference>
<keyword evidence="4" id="KW-1133">Transmembrane helix</keyword>
<feature type="transmembrane region" description="Helical" evidence="4">
    <location>
        <begin position="101"/>
        <end position="123"/>
    </location>
</feature>
<dbReference type="GO" id="GO:0016052">
    <property type="term" value="P:carbohydrate catabolic process"/>
    <property type="evidence" value="ECO:0007669"/>
    <property type="project" value="TreeGrafter"/>
</dbReference>
<dbReference type="GO" id="GO:0009253">
    <property type="term" value="P:peptidoglycan catabolic process"/>
    <property type="evidence" value="ECO:0007669"/>
    <property type="project" value="InterPro"/>
</dbReference>
<evidence type="ECO:0000256" key="4">
    <source>
        <dbReference type="SAM" id="Phobius"/>
    </source>
</evidence>
<evidence type="ECO:0000259" key="5">
    <source>
        <dbReference type="Pfam" id="PF01471"/>
    </source>
</evidence>
<dbReference type="PANTHER" id="PTHR34135:SF2">
    <property type="entry name" value="LYSOZYME"/>
    <property type="match status" value="1"/>
</dbReference>
<dbReference type="PROSITE" id="PS51904">
    <property type="entry name" value="GLYCOSYL_HYDROL_F25_2"/>
    <property type="match status" value="1"/>
</dbReference>
<accession>A0A8S5R0Q3</accession>
<dbReference type="InterPro" id="IPR010540">
    <property type="entry name" value="CmpB_TMEM229"/>
</dbReference>
<evidence type="ECO:0000256" key="2">
    <source>
        <dbReference type="ARBA" id="ARBA00010646"/>
    </source>
</evidence>
<dbReference type="Pfam" id="PF01183">
    <property type="entry name" value="Glyco_hydro_25"/>
    <property type="match status" value="1"/>
</dbReference>
<dbReference type="GO" id="GO:0016998">
    <property type="term" value="P:cell wall macromolecule catabolic process"/>
    <property type="evidence" value="ECO:0007669"/>
    <property type="project" value="InterPro"/>
</dbReference>
<dbReference type="InterPro" id="IPR017853">
    <property type="entry name" value="GH"/>
</dbReference>
<dbReference type="EMBL" id="BK015776">
    <property type="protein sequence ID" value="DAE24500.1"/>
    <property type="molecule type" value="Genomic_DNA"/>
</dbReference>
<evidence type="ECO:0000313" key="6">
    <source>
        <dbReference type="EMBL" id="DAE24500.1"/>
    </source>
</evidence>
<dbReference type="Gene3D" id="3.20.20.80">
    <property type="entry name" value="Glycosidases"/>
    <property type="match status" value="1"/>
</dbReference>
<dbReference type="SUPFAM" id="SSF51445">
    <property type="entry name" value="(Trans)glycosidases"/>
    <property type="match status" value="1"/>
</dbReference>
<feature type="domain" description="Peptidoglycan binding-like" evidence="5">
    <location>
        <begin position="433"/>
        <end position="482"/>
    </location>
</feature>
<evidence type="ECO:0000256" key="1">
    <source>
        <dbReference type="ARBA" id="ARBA00000632"/>
    </source>
</evidence>